<name>A0A5J9W7Z9_9POAL</name>
<dbReference type="EMBL" id="RWGY01000004">
    <property type="protein sequence ID" value="TVU44047.1"/>
    <property type="molecule type" value="Genomic_DNA"/>
</dbReference>
<dbReference type="AlphaFoldDB" id="A0A5J9W7Z9"/>
<feature type="compositionally biased region" description="Low complexity" evidence="1">
    <location>
        <begin position="1"/>
        <end position="30"/>
    </location>
</feature>
<dbReference type="Gramene" id="TVU44047">
    <property type="protein sequence ID" value="TVU44047"/>
    <property type="gene ID" value="EJB05_03474"/>
</dbReference>
<feature type="non-terminal residue" evidence="2">
    <location>
        <position position="1"/>
    </location>
</feature>
<evidence type="ECO:0000313" key="2">
    <source>
        <dbReference type="EMBL" id="TVU44047.1"/>
    </source>
</evidence>
<feature type="compositionally biased region" description="Polar residues" evidence="1">
    <location>
        <begin position="107"/>
        <end position="127"/>
    </location>
</feature>
<feature type="compositionally biased region" description="Low complexity" evidence="1">
    <location>
        <begin position="92"/>
        <end position="106"/>
    </location>
</feature>
<feature type="compositionally biased region" description="Low complexity" evidence="1">
    <location>
        <begin position="225"/>
        <end position="238"/>
    </location>
</feature>
<feature type="region of interest" description="Disordered" evidence="1">
    <location>
        <begin position="211"/>
        <end position="246"/>
    </location>
</feature>
<feature type="region of interest" description="Disordered" evidence="1">
    <location>
        <begin position="1"/>
        <end position="49"/>
    </location>
</feature>
<feature type="compositionally biased region" description="Low complexity" evidence="1">
    <location>
        <begin position="179"/>
        <end position="190"/>
    </location>
</feature>
<gene>
    <name evidence="2" type="ORF">EJB05_03474</name>
</gene>
<organism evidence="2 3">
    <name type="scientific">Eragrostis curvula</name>
    <name type="common">weeping love grass</name>
    <dbReference type="NCBI Taxonomy" id="38414"/>
    <lineage>
        <taxon>Eukaryota</taxon>
        <taxon>Viridiplantae</taxon>
        <taxon>Streptophyta</taxon>
        <taxon>Embryophyta</taxon>
        <taxon>Tracheophyta</taxon>
        <taxon>Spermatophyta</taxon>
        <taxon>Magnoliopsida</taxon>
        <taxon>Liliopsida</taxon>
        <taxon>Poales</taxon>
        <taxon>Poaceae</taxon>
        <taxon>PACMAD clade</taxon>
        <taxon>Chloridoideae</taxon>
        <taxon>Eragrostideae</taxon>
        <taxon>Eragrostidinae</taxon>
        <taxon>Eragrostis</taxon>
    </lineage>
</organism>
<dbReference type="Proteomes" id="UP000324897">
    <property type="component" value="Chromosome 5"/>
</dbReference>
<evidence type="ECO:0000313" key="3">
    <source>
        <dbReference type="Proteomes" id="UP000324897"/>
    </source>
</evidence>
<feature type="region of interest" description="Disordered" evidence="1">
    <location>
        <begin position="68"/>
        <end position="127"/>
    </location>
</feature>
<keyword evidence="3" id="KW-1185">Reference proteome</keyword>
<sequence>MGNVLLHTLLPSTGLGTGTRRMTGSSASTSQSRTPHHRSTQPRTPPPTAITLLVSWNKSLLLVRLSSRSHDDGSRRGTTVRHAPARDEKMWRSNGRSGRSWVSSSGTRAATTNHASSSPPLPQQGTTPTSCGLMLCSMNNCGRQLIDFLSLMARLIYFLAEGSAPDRAGGWRTRRRSVPANAAKPHATTAAAPVALRKPVFTTIDQLRRLMATPSSPASSPPAPSSTSPPRTSADPASQSASSETKLAPSANCLLLLVDP</sequence>
<feature type="region of interest" description="Disordered" evidence="1">
    <location>
        <begin position="166"/>
        <end position="190"/>
    </location>
</feature>
<reference evidence="2 3" key="1">
    <citation type="journal article" date="2019" name="Sci. Rep.">
        <title>A high-quality genome of Eragrostis curvula grass provides insights into Poaceae evolution and supports new strategies to enhance forage quality.</title>
        <authorList>
            <person name="Carballo J."/>
            <person name="Santos B.A.C.M."/>
            <person name="Zappacosta D."/>
            <person name="Garbus I."/>
            <person name="Selva J.P."/>
            <person name="Gallo C.A."/>
            <person name="Diaz A."/>
            <person name="Albertini E."/>
            <person name="Caccamo M."/>
            <person name="Echenique V."/>
        </authorList>
    </citation>
    <scope>NUCLEOTIDE SEQUENCE [LARGE SCALE GENOMIC DNA]</scope>
    <source>
        <strain evidence="3">cv. Victoria</strain>
        <tissue evidence="2">Leaf</tissue>
    </source>
</reference>
<protein>
    <submittedName>
        <fullName evidence="2">Uncharacterized protein</fullName>
    </submittedName>
</protein>
<comment type="caution">
    <text evidence="2">The sequence shown here is derived from an EMBL/GenBank/DDBJ whole genome shotgun (WGS) entry which is preliminary data.</text>
</comment>
<accession>A0A5J9W7Z9</accession>
<proteinExistence type="predicted"/>
<evidence type="ECO:0000256" key="1">
    <source>
        <dbReference type="SAM" id="MobiDB-lite"/>
    </source>
</evidence>